<protein>
    <submittedName>
        <fullName evidence="2">Uncharacterized protein</fullName>
    </submittedName>
</protein>
<evidence type="ECO:0000313" key="2">
    <source>
        <dbReference type="EMBL" id="KPI39823.1"/>
    </source>
</evidence>
<dbReference type="RefSeq" id="XP_017999786.1">
    <property type="nucleotide sequence ID" value="XM_018143339.1"/>
</dbReference>
<dbReference type="OrthoDB" id="3469466at2759"/>
<dbReference type="PANTHER" id="PTHR37540:SF5">
    <property type="entry name" value="TRANSCRIPTION FACTOR DOMAIN-CONTAINING PROTEIN"/>
    <property type="match status" value="1"/>
</dbReference>
<dbReference type="VEuPathDB" id="FungiDB:AB675_3300"/>
<feature type="region of interest" description="Disordered" evidence="1">
    <location>
        <begin position="11"/>
        <end position="102"/>
    </location>
</feature>
<feature type="compositionally biased region" description="Basic and acidic residues" evidence="1">
    <location>
        <begin position="50"/>
        <end position="61"/>
    </location>
</feature>
<reference evidence="2 3" key="1">
    <citation type="submission" date="2015-06" db="EMBL/GenBank/DDBJ databases">
        <title>Draft genome of the ant-associated black yeast Phialophora attae CBS 131958.</title>
        <authorList>
            <person name="Moreno L.F."/>
            <person name="Stielow B.J."/>
            <person name="de Hoog S."/>
            <person name="Vicente V.A."/>
            <person name="Weiss V.A."/>
            <person name="de Vries M."/>
            <person name="Cruz L.M."/>
            <person name="Souza E.M."/>
        </authorList>
    </citation>
    <scope>NUCLEOTIDE SEQUENCE [LARGE SCALE GENOMIC DNA]</scope>
    <source>
        <strain evidence="2 3">CBS 131958</strain>
    </source>
</reference>
<dbReference type="GeneID" id="28735219"/>
<dbReference type="Proteomes" id="UP000038010">
    <property type="component" value="Unassembled WGS sequence"/>
</dbReference>
<keyword evidence="3" id="KW-1185">Reference proteome</keyword>
<comment type="caution">
    <text evidence="2">The sequence shown here is derived from an EMBL/GenBank/DDBJ whole genome shotgun (WGS) entry which is preliminary data.</text>
</comment>
<dbReference type="AlphaFoldDB" id="A0A0N1NZ80"/>
<dbReference type="EMBL" id="LFJN01000014">
    <property type="protein sequence ID" value="KPI39823.1"/>
    <property type="molecule type" value="Genomic_DNA"/>
</dbReference>
<evidence type="ECO:0000256" key="1">
    <source>
        <dbReference type="SAM" id="MobiDB-lite"/>
    </source>
</evidence>
<feature type="compositionally biased region" description="Low complexity" evidence="1">
    <location>
        <begin position="74"/>
        <end position="84"/>
    </location>
</feature>
<sequence length="520" mass="57831">MASFNTQVLFIPYRGNSVGKKDKDPGTVSQQKHAAREYHRKAKLKKQSQRAKDNKSLDNGRGETSTDDGQILGSSSERSVSPGSTEGSSHISSHTELLNSGQCTRTPSPLTCLGAGRVDPFDTKPVKDLTPHVHHMVDYALTYQWPIFSFVNPGLTVEKMKEAVSVRLNASQASFYTVIYAAATHYALSRVGEQASALNQVLRLNYKDRALKMLRESLIEAAATDDMPLPILQAMFALTSYGSGTTEHIAPMKSRDMKNPLAVSFDLDVYSRIPPEMAHVQAMYHLIEQRGGLRSLSRPGFAQVIALNDTFINFRVLQPPTFNLLKPISHYFATFSVDPSTICLMCRPLQLLLPKIPSSPLLDPLIDLCHKVLLVTLAYEQYQRFDPQATSLHNILMARHSVLHDLLVLGDYNSATTTVPKACSIARAKLQSQNSTTKVPREPTIYALTYLSTMSYLALDLYPWHDRSPGPHAELARRLSKAIKDAIQLKLVQGSEGKRYTVLFEWANELLARLIVPLAE</sequence>
<evidence type="ECO:0000313" key="3">
    <source>
        <dbReference type="Proteomes" id="UP000038010"/>
    </source>
</evidence>
<gene>
    <name evidence="2" type="ORF">AB675_3300</name>
</gene>
<feature type="compositionally biased region" description="Polar residues" evidence="1">
    <location>
        <begin position="85"/>
        <end position="102"/>
    </location>
</feature>
<name>A0A0N1NZ80_9EURO</name>
<feature type="compositionally biased region" description="Basic residues" evidence="1">
    <location>
        <begin position="38"/>
        <end position="49"/>
    </location>
</feature>
<organism evidence="2 3">
    <name type="scientific">Cyphellophora attinorum</name>
    <dbReference type="NCBI Taxonomy" id="1664694"/>
    <lineage>
        <taxon>Eukaryota</taxon>
        <taxon>Fungi</taxon>
        <taxon>Dikarya</taxon>
        <taxon>Ascomycota</taxon>
        <taxon>Pezizomycotina</taxon>
        <taxon>Eurotiomycetes</taxon>
        <taxon>Chaetothyriomycetidae</taxon>
        <taxon>Chaetothyriales</taxon>
        <taxon>Cyphellophoraceae</taxon>
        <taxon>Cyphellophora</taxon>
    </lineage>
</organism>
<accession>A0A0N1NZ80</accession>
<proteinExistence type="predicted"/>
<dbReference type="PANTHER" id="PTHR37540">
    <property type="entry name" value="TRANSCRIPTION FACTOR (ACR-2), PUTATIVE-RELATED-RELATED"/>
    <property type="match status" value="1"/>
</dbReference>